<sequence length="408" mass="44504">MPVANDLLPLRLPPLSLYVHIPWCVRKCPYCDFNSHVATHIAAGAEPSGDQLPEVDYVDQLERDLRSQLPWVHGRKLGSIFFGGGTPSLFSPAAIGRILDLAESLVGFRDGIEITLEANPGTFEQAKFAGYHSAGVNRLSIGVQSFDPLQLQNLGRIHTGPEAEIAATQARSAGFKNINIDLMHGLPGQSQTDALRDLQRAVDLGVEHISWYQLTIEPNTAFYSAPPVTPGSEEIAAIQQAGRAYLAERGYGRYEVSAYSRAGLASLHNLNYWSFADYVGIGAGAHGKFTLPDSGRIIRTQRTRTPRDYLALGCEVGEGGLDFPLPKVADVAVEERPLEFLMNALRLVEGVPAESFSAYTGLPLSALAREWQRLEAMELVVPLASRIATTAFGYDYVDEILQRFLPAG</sequence>
<keyword evidence="2" id="KW-0411">Iron-sulfur</keyword>
<dbReference type="GO" id="GO:0004109">
    <property type="term" value="F:coproporphyrinogen oxidase activity"/>
    <property type="evidence" value="ECO:0007669"/>
    <property type="project" value="InterPro"/>
</dbReference>
<dbReference type="SFLD" id="SFLDF00288">
    <property type="entry name" value="HemN-like__clustered_with_nucl"/>
    <property type="match status" value="1"/>
</dbReference>
<evidence type="ECO:0000313" key="5">
    <source>
        <dbReference type="Proteomes" id="UP001302477"/>
    </source>
</evidence>
<gene>
    <name evidence="4" type="primary">hemW</name>
    <name evidence="4" type="ORF">R5R33_08585</name>
</gene>
<dbReference type="RefSeq" id="WP_318955606.1">
    <property type="nucleotide sequence ID" value="NZ_CP137555.1"/>
</dbReference>
<dbReference type="Pfam" id="PF06969">
    <property type="entry name" value="HemN_C"/>
    <property type="match status" value="1"/>
</dbReference>
<dbReference type="SUPFAM" id="SSF102114">
    <property type="entry name" value="Radical SAM enzymes"/>
    <property type="match status" value="1"/>
</dbReference>
<dbReference type="AlphaFoldDB" id="A0AAU0N6H5"/>
<keyword evidence="2" id="KW-0349">Heme</keyword>
<keyword evidence="2" id="KW-0143">Chaperone</keyword>
<dbReference type="InterPro" id="IPR004559">
    <property type="entry name" value="HemW-like"/>
</dbReference>
<accession>A0AAU0N6H5</accession>
<dbReference type="GO" id="GO:0005737">
    <property type="term" value="C:cytoplasm"/>
    <property type="evidence" value="ECO:0007669"/>
    <property type="project" value="UniProtKB-SubCell"/>
</dbReference>
<dbReference type="Proteomes" id="UP001302477">
    <property type="component" value="Chromosome"/>
</dbReference>
<dbReference type="GO" id="GO:0046872">
    <property type="term" value="F:metal ion binding"/>
    <property type="evidence" value="ECO:0007669"/>
    <property type="project" value="UniProtKB-UniRule"/>
</dbReference>
<dbReference type="EMBL" id="CP137555">
    <property type="protein sequence ID" value="WOX07176.1"/>
    <property type="molecule type" value="Genomic_DNA"/>
</dbReference>
<evidence type="ECO:0000256" key="2">
    <source>
        <dbReference type="RuleBase" id="RU364116"/>
    </source>
</evidence>
<comment type="similarity">
    <text evidence="1">Belongs to the anaerobic coproporphyrinogen-III oxidase family. HemW subfamily.</text>
</comment>
<dbReference type="InterPro" id="IPR034505">
    <property type="entry name" value="Coproporphyrinogen-III_oxidase"/>
</dbReference>
<protein>
    <recommendedName>
        <fullName evidence="2">Heme chaperone HemW</fullName>
    </recommendedName>
</protein>
<comment type="function">
    <text evidence="2">Probably acts as a heme chaperone, transferring heme to an unknown acceptor. Binds one molecule of heme per monomer, possibly covalently. Binds 1 [4Fe-4S] cluster. The cluster is coordinated with 3 cysteines and an exchangeable S-adenosyl-L-methionine.</text>
</comment>
<dbReference type="SFLD" id="SFLDS00029">
    <property type="entry name" value="Radical_SAM"/>
    <property type="match status" value="1"/>
</dbReference>
<dbReference type="NCBIfam" id="TIGR00539">
    <property type="entry name" value="hemN_rel"/>
    <property type="match status" value="1"/>
</dbReference>
<dbReference type="InterPro" id="IPR058240">
    <property type="entry name" value="rSAM_sf"/>
</dbReference>
<dbReference type="PANTHER" id="PTHR13932">
    <property type="entry name" value="COPROPORPHYRINIGEN III OXIDASE"/>
    <property type="match status" value="1"/>
</dbReference>
<feature type="domain" description="Radical SAM core" evidence="3">
    <location>
        <begin position="9"/>
        <end position="255"/>
    </location>
</feature>
<dbReference type="CDD" id="cd01335">
    <property type="entry name" value="Radical_SAM"/>
    <property type="match status" value="1"/>
</dbReference>
<dbReference type="PROSITE" id="PS51918">
    <property type="entry name" value="RADICAL_SAM"/>
    <property type="match status" value="1"/>
</dbReference>
<dbReference type="InterPro" id="IPR007197">
    <property type="entry name" value="rSAM"/>
</dbReference>
<name>A0AAU0N6H5_9GAMM</name>
<keyword evidence="5" id="KW-1185">Reference proteome</keyword>
<keyword evidence="2" id="KW-0949">S-adenosyl-L-methionine</keyword>
<dbReference type="KEGG" id="mpaf:R5R33_08585"/>
<keyword evidence="2" id="KW-0963">Cytoplasm</keyword>
<comment type="subcellular location">
    <subcellularLocation>
        <location evidence="2">Cytoplasm</location>
    </subcellularLocation>
</comment>
<dbReference type="GO" id="GO:0006779">
    <property type="term" value="P:porphyrin-containing compound biosynthetic process"/>
    <property type="evidence" value="ECO:0007669"/>
    <property type="project" value="InterPro"/>
</dbReference>
<dbReference type="SMART" id="SM00729">
    <property type="entry name" value="Elp3"/>
    <property type="match status" value="1"/>
</dbReference>
<dbReference type="GO" id="GO:0051539">
    <property type="term" value="F:4 iron, 4 sulfur cluster binding"/>
    <property type="evidence" value="ECO:0007669"/>
    <property type="project" value="UniProtKB-UniRule"/>
</dbReference>
<proteinExistence type="inferred from homology"/>
<dbReference type="InterPro" id="IPR006638">
    <property type="entry name" value="Elp3/MiaA/NifB-like_rSAM"/>
</dbReference>
<reference evidence="4 5" key="1">
    <citation type="submission" date="2023-10" db="EMBL/GenBank/DDBJ databases">
        <title>Description of Microbulbifer bruguierae sp. nov., isolated from the sediments of mangrove plant Bruguiera sexangula and comparative genomic analyses of the genus Microbulbifer.</title>
        <authorList>
            <person name="Long M."/>
        </authorList>
    </citation>
    <scope>NUCLEOTIDE SEQUENCE [LARGE SCALE GENOMIC DNA]</scope>
    <source>
        <strain evidence="4 5">SPO729</strain>
    </source>
</reference>
<dbReference type="Gene3D" id="3.30.750.200">
    <property type="match status" value="1"/>
</dbReference>
<dbReference type="Pfam" id="PF04055">
    <property type="entry name" value="Radical_SAM"/>
    <property type="match status" value="1"/>
</dbReference>
<evidence type="ECO:0000256" key="1">
    <source>
        <dbReference type="ARBA" id="ARBA00006100"/>
    </source>
</evidence>
<organism evidence="4 5">
    <name type="scientific">Microbulbifer pacificus</name>
    <dbReference type="NCBI Taxonomy" id="407164"/>
    <lineage>
        <taxon>Bacteria</taxon>
        <taxon>Pseudomonadati</taxon>
        <taxon>Pseudomonadota</taxon>
        <taxon>Gammaproteobacteria</taxon>
        <taxon>Cellvibrionales</taxon>
        <taxon>Microbulbiferaceae</taxon>
        <taxon>Microbulbifer</taxon>
    </lineage>
</organism>
<dbReference type="InterPro" id="IPR010723">
    <property type="entry name" value="HemN_C"/>
</dbReference>
<evidence type="ECO:0000259" key="3">
    <source>
        <dbReference type="PROSITE" id="PS51918"/>
    </source>
</evidence>
<keyword evidence="2" id="KW-0408">Iron</keyword>
<dbReference type="PANTHER" id="PTHR13932:SF5">
    <property type="entry name" value="RADICAL S-ADENOSYL METHIONINE DOMAIN-CONTAINING PROTEIN 1, MITOCHONDRIAL"/>
    <property type="match status" value="1"/>
</dbReference>
<keyword evidence="2" id="KW-0479">Metal-binding</keyword>
<keyword evidence="2" id="KW-0004">4Fe-4S</keyword>
<dbReference type="SFLD" id="SFLDG01065">
    <property type="entry name" value="anaerobic_coproporphyrinogen-I"/>
    <property type="match status" value="1"/>
</dbReference>
<dbReference type="SFLD" id="SFLDF00562">
    <property type="entry name" value="HemN-like__clustered_with_heat"/>
    <property type="match status" value="1"/>
</dbReference>
<evidence type="ECO:0000313" key="4">
    <source>
        <dbReference type="EMBL" id="WOX07176.1"/>
    </source>
</evidence>